<feature type="domain" description="Histidine kinase" evidence="6">
    <location>
        <begin position="1"/>
        <end position="87"/>
    </location>
</feature>
<evidence type="ECO:0000256" key="2">
    <source>
        <dbReference type="ARBA" id="ARBA00012438"/>
    </source>
</evidence>
<dbReference type="PRINTS" id="PR00344">
    <property type="entry name" value="BCTRLSENSOR"/>
</dbReference>
<keyword evidence="4" id="KW-0808">Transferase</keyword>
<dbReference type="InterPro" id="IPR052162">
    <property type="entry name" value="Sensor_kinase/Photoreceptor"/>
</dbReference>
<evidence type="ECO:0000256" key="4">
    <source>
        <dbReference type="ARBA" id="ARBA00022679"/>
    </source>
</evidence>
<comment type="catalytic activity">
    <reaction evidence="1">
        <text>ATP + protein L-histidine = ADP + protein N-phospho-L-histidine.</text>
        <dbReference type="EC" id="2.7.13.3"/>
    </reaction>
</comment>
<evidence type="ECO:0000259" key="6">
    <source>
        <dbReference type="PROSITE" id="PS50109"/>
    </source>
</evidence>
<dbReference type="SMART" id="SM00387">
    <property type="entry name" value="HATPase_c"/>
    <property type="match status" value="1"/>
</dbReference>
<dbReference type="RefSeq" id="WP_009580751.1">
    <property type="nucleotide sequence ID" value="NZ_AMZN01000049.1"/>
</dbReference>
<accession>L8JU08</accession>
<dbReference type="GO" id="GO:0004673">
    <property type="term" value="F:protein histidine kinase activity"/>
    <property type="evidence" value="ECO:0007669"/>
    <property type="project" value="UniProtKB-EC"/>
</dbReference>
<dbReference type="eggNOG" id="COG4251">
    <property type="taxonomic scope" value="Bacteria"/>
</dbReference>
<dbReference type="InterPro" id="IPR036890">
    <property type="entry name" value="HATPase_C_sf"/>
</dbReference>
<dbReference type="Pfam" id="PF02518">
    <property type="entry name" value="HATPase_c"/>
    <property type="match status" value="1"/>
</dbReference>
<evidence type="ECO:0000256" key="1">
    <source>
        <dbReference type="ARBA" id="ARBA00000085"/>
    </source>
</evidence>
<dbReference type="Gene3D" id="3.30.565.10">
    <property type="entry name" value="Histidine kinase-like ATPase, C-terminal domain"/>
    <property type="match status" value="1"/>
</dbReference>
<dbReference type="OrthoDB" id="9781208at2"/>
<dbReference type="InterPro" id="IPR003594">
    <property type="entry name" value="HATPase_dom"/>
</dbReference>
<keyword evidence="8" id="KW-1185">Reference proteome</keyword>
<dbReference type="STRING" id="1237149.C900_03385"/>
<dbReference type="PANTHER" id="PTHR43304:SF1">
    <property type="entry name" value="PAC DOMAIN-CONTAINING PROTEIN"/>
    <property type="match status" value="1"/>
</dbReference>
<sequence length="96" mass="10966">MHISIHAMLKEGHWQFSVADNGIGIDEKYKEKIFMIFQRLHSRKEYEGTGIGLAQCRKIVESHGGNIWVESVPNQGSTFFFTIPNSRDQPATDQET</sequence>
<evidence type="ECO:0000313" key="7">
    <source>
        <dbReference type="EMBL" id="ELR70777.1"/>
    </source>
</evidence>
<dbReference type="PROSITE" id="PS50109">
    <property type="entry name" value="HIS_KIN"/>
    <property type="match status" value="1"/>
</dbReference>
<keyword evidence="3" id="KW-0597">Phosphoprotein</keyword>
<organism evidence="7 8">
    <name type="scientific">Fulvivirga imtechensis AK7</name>
    <dbReference type="NCBI Taxonomy" id="1237149"/>
    <lineage>
        <taxon>Bacteria</taxon>
        <taxon>Pseudomonadati</taxon>
        <taxon>Bacteroidota</taxon>
        <taxon>Cytophagia</taxon>
        <taxon>Cytophagales</taxon>
        <taxon>Fulvivirgaceae</taxon>
        <taxon>Fulvivirga</taxon>
    </lineage>
</organism>
<evidence type="ECO:0000256" key="5">
    <source>
        <dbReference type="ARBA" id="ARBA00022777"/>
    </source>
</evidence>
<dbReference type="PANTHER" id="PTHR43304">
    <property type="entry name" value="PHYTOCHROME-LIKE PROTEIN CPH1"/>
    <property type="match status" value="1"/>
</dbReference>
<dbReference type="InterPro" id="IPR004358">
    <property type="entry name" value="Sig_transdc_His_kin-like_C"/>
</dbReference>
<evidence type="ECO:0000256" key="3">
    <source>
        <dbReference type="ARBA" id="ARBA00022553"/>
    </source>
</evidence>
<protein>
    <recommendedName>
        <fullName evidence="2">histidine kinase</fullName>
        <ecNumber evidence="2">2.7.13.3</ecNumber>
    </recommendedName>
</protein>
<gene>
    <name evidence="7" type="ORF">C900_03385</name>
</gene>
<reference evidence="7 8" key="1">
    <citation type="submission" date="2012-12" db="EMBL/GenBank/DDBJ databases">
        <title>Genome assembly of Fulvivirga imtechensis AK7.</title>
        <authorList>
            <person name="Nupur N."/>
            <person name="Khatri I."/>
            <person name="Kumar R."/>
            <person name="Subramanian S."/>
            <person name="Pinnaka A."/>
        </authorList>
    </citation>
    <scope>NUCLEOTIDE SEQUENCE [LARGE SCALE GENOMIC DNA]</scope>
    <source>
        <strain evidence="7 8">AK7</strain>
    </source>
</reference>
<proteinExistence type="predicted"/>
<dbReference type="Proteomes" id="UP000011135">
    <property type="component" value="Unassembled WGS sequence"/>
</dbReference>
<evidence type="ECO:0000313" key="8">
    <source>
        <dbReference type="Proteomes" id="UP000011135"/>
    </source>
</evidence>
<dbReference type="AlphaFoldDB" id="L8JU08"/>
<comment type="caution">
    <text evidence="7">The sequence shown here is derived from an EMBL/GenBank/DDBJ whole genome shotgun (WGS) entry which is preliminary data.</text>
</comment>
<dbReference type="SUPFAM" id="SSF55874">
    <property type="entry name" value="ATPase domain of HSP90 chaperone/DNA topoisomerase II/histidine kinase"/>
    <property type="match status" value="1"/>
</dbReference>
<name>L8JU08_9BACT</name>
<dbReference type="InterPro" id="IPR005467">
    <property type="entry name" value="His_kinase_dom"/>
</dbReference>
<keyword evidence="5 7" id="KW-0418">Kinase</keyword>
<dbReference type="EMBL" id="AMZN01000049">
    <property type="protein sequence ID" value="ELR70777.1"/>
    <property type="molecule type" value="Genomic_DNA"/>
</dbReference>
<dbReference type="EC" id="2.7.13.3" evidence="2"/>